<dbReference type="WBParaSite" id="nRc.2.0.1.t06916-RA">
    <property type="protein sequence ID" value="nRc.2.0.1.t06916-RA"/>
    <property type="gene ID" value="nRc.2.0.1.g06916"/>
</dbReference>
<dbReference type="AlphaFoldDB" id="A0A915HYK3"/>
<protein>
    <submittedName>
        <fullName evidence="2">Transposase</fullName>
    </submittedName>
</protein>
<name>A0A915HYK3_ROMCU</name>
<dbReference type="Proteomes" id="UP000887565">
    <property type="component" value="Unplaced"/>
</dbReference>
<sequence>FNCLINGAKFRSIVCQSKHNWRTGFIKFSSEKRQLVTLRKLARRVMQLNINCSQIWYKNVDFQCKKHRLTLSKKTSPNYEWSLDGQDIRAKTILDRIVEDVNQETSPNYDCCLEGQDIGAKTILDQIIGDVNQ</sequence>
<evidence type="ECO:0000313" key="2">
    <source>
        <dbReference type="WBParaSite" id="nRc.2.0.1.t06916-RA"/>
    </source>
</evidence>
<reference evidence="2" key="1">
    <citation type="submission" date="2022-11" db="UniProtKB">
        <authorList>
            <consortium name="WormBaseParasite"/>
        </authorList>
    </citation>
    <scope>IDENTIFICATION</scope>
</reference>
<proteinExistence type="predicted"/>
<keyword evidence="1" id="KW-1185">Reference proteome</keyword>
<accession>A0A915HYK3</accession>
<organism evidence="1 2">
    <name type="scientific">Romanomermis culicivorax</name>
    <name type="common">Nematode worm</name>
    <dbReference type="NCBI Taxonomy" id="13658"/>
    <lineage>
        <taxon>Eukaryota</taxon>
        <taxon>Metazoa</taxon>
        <taxon>Ecdysozoa</taxon>
        <taxon>Nematoda</taxon>
        <taxon>Enoplea</taxon>
        <taxon>Dorylaimia</taxon>
        <taxon>Mermithida</taxon>
        <taxon>Mermithoidea</taxon>
        <taxon>Mermithidae</taxon>
        <taxon>Romanomermis</taxon>
    </lineage>
</organism>
<evidence type="ECO:0000313" key="1">
    <source>
        <dbReference type="Proteomes" id="UP000887565"/>
    </source>
</evidence>